<reference evidence="3 4" key="1">
    <citation type="submission" date="2019-01" db="EMBL/GenBank/DDBJ databases">
        <title>Draft genome sequences of the type strains of six Macrococcus species.</title>
        <authorList>
            <person name="Mazhar S."/>
            <person name="Altermann E."/>
            <person name="Hill C."/>
            <person name="Mcauliffe O."/>
        </authorList>
    </citation>
    <scope>NUCLEOTIDE SEQUENCE [LARGE SCALE GENOMIC DNA]</scope>
    <source>
        <strain evidence="3 4">ATCC 51825</strain>
    </source>
</reference>
<organism evidence="3 4">
    <name type="scientific">Macrococcus bovicus</name>
    <dbReference type="NCBI Taxonomy" id="69968"/>
    <lineage>
        <taxon>Bacteria</taxon>
        <taxon>Bacillati</taxon>
        <taxon>Bacillota</taxon>
        <taxon>Bacilli</taxon>
        <taxon>Bacillales</taxon>
        <taxon>Staphylococcaceae</taxon>
        <taxon>Macrococcus</taxon>
    </lineage>
</organism>
<dbReference type="PANTHER" id="PTHR48073">
    <property type="entry name" value="O-SUCCINYLBENZOATE SYNTHASE-RELATED"/>
    <property type="match status" value="1"/>
</dbReference>
<accession>A0A4R6C0Q4</accession>
<comment type="caution">
    <text evidence="3">The sequence shown here is derived from an EMBL/GenBank/DDBJ whole genome shotgun (WGS) entry which is preliminary data.</text>
</comment>
<feature type="domain" description="Enolase C-terminal" evidence="2">
    <location>
        <begin position="149"/>
        <end position="263"/>
    </location>
</feature>
<evidence type="ECO:0000259" key="2">
    <source>
        <dbReference type="Pfam" id="PF13378"/>
    </source>
</evidence>
<dbReference type="SUPFAM" id="SSF54826">
    <property type="entry name" value="Enolase N-terminal domain-like"/>
    <property type="match status" value="1"/>
</dbReference>
<dbReference type="Gene3D" id="3.30.390.10">
    <property type="entry name" value="Enolase-like, N-terminal domain"/>
    <property type="match status" value="1"/>
</dbReference>
<dbReference type="OrthoDB" id="9774531at2"/>
<dbReference type="Gene3D" id="3.20.20.120">
    <property type="entry name" value="Enolase-like C-terminal domain"/>
    <property type="match status" value="1"/>
</dbReference>
<protein>
    <recommendedName>
        <fullName evidence="2">Enolase C-terminal domain-containing protein</fullName>
    </recommendedName>
</protein>
<dbReference type="AlphaFoldDB" id="A0A4R6C0Q4"/>
<dbReference type="GO" id="GO:0003824">
    <property type="term" value="F:catalytic activity"/>
    <property type="evidence" value="ECO:0007669"/>
    <property type="project" value="UniProtKB-ARBA"/>
</dbReference>
<dbReference type="GO" id="GO:0046872">
    <property type="term" value="F:metal ion binding"/>
    <property type="evidence" value="ECO:0007669"/>
    <property type="project" value="UniProtKB-KW"/>
</dbReference>
<dbReference type="EMBL" id="SCWF01000004">
    <property type="protein sequence ID" value="TDM14390.1"/>
    <property type="molecule type" value="Genomic_DNA"/>
</dbReference>
<dbReference type="InterPro" id="IPR029017">
    <property type="entry name" value="Enolase-like_N"/>
</dbReference>
<proteinExistence type="predicted"/>
<dbReference type="InterPro" id="IPR029065">
    <property type="entry name" value="Enolase_C-like"/>
</dbReference>
<dbReference type="Proteomes" id="UP000294843">
    <property type="component" value="Unassembled WGS sequence"/>
</dbReference>
<evidence type="ECO:0000256" key="1">
    <source>
        <dbReference type="ARBA" id="ARBA00022723"/>
    </source>
</evidence>
<evidence type="ECO:0000313" key="3">
    <source>
        <dbReference type="EMBL" id="TDM14390.1"/>
    </source>
</evidence>
<dbReference type="SUPFAM" id="SSF51604">
    <property type="entry name" value="Enolase C-terminal domain-like"/>
    <property type="match status" value="1"/>
</dbReference>
<sequence>MARFPDTSSKNGCSMKFSNLQCYTYEAPFKHPVKTVKADLVTRKVLVISLEVEGNTYFAESNAFETDWYHEETIETVYQSVQYIYEQIKASEWQDYAALGAILAPFRRTPHAMALFDYIGWQSLNERVAVTVPLGYTLHSGQHIKPQNRVKIKWSEQVLDDVRSVRAGDADIKIVIDANGSLGEEDVPTLEGLLAYDIDYFEEPFSDFSLYAANRHLPLAIDESASSIDQILKYYGAGVKTIVAKYARLGGGYPLLAIKEAIPDLRVIVGGMYEYGLSKYFTALLASEFKTIPDVTPQGTYFADDYALYEEHVENGKLTMTFPVVDMNQLEELT</sequence>
<gene>
    <name evidence="3" type="ORF">ERX55_05525</name>
</gene>
<name>A0A4R6C0Q4_9STAP</name>
<dbReference type="PANTHER" id="PTHR48073:SF5">
    <property type="entry name" value="O-SUCCINYLBENZOATE SYNTHASE"/>
    <property type="match status" value="1"/>
</dbReference>
<dbReference type="InterPro" id="IPR036849">
    <property type="entry name" value="Enolase-like_C_sf"/>
</dbReference>
<keyword evidence="1" id="KW-0479">Metal-binding</keyword>
<dbReference type="Pfam" id="PF13378">
    <property type="entry name" value="MR_MLE_C"/>
    <property type="match status" value="1"/>
</dbReference>
<evidence type="ECO:0000313" key="4">
    <source>
        <dbReference type="Proteomes" id="UP000294843"/>
    </source>
</evidence>
<keyword evidence="4" id="KW-1185">Reference proteome</keyword>